<name>A0ABW1RME2_9LACO</name>
<reference evidence="3" key="1">
    <citation type="journal article" date="2019" name="Int. J. Syst. Evol. Microbiol.">
        <title>The Global Catalogue of Microorganisms (GCM) 10K type strain sequencing project: providing services to taxonomists for standard genome sequencing and annotation.</title>
        <authorList>
            <consortium name="The Broad Institute Genomics Platform"/>
            <consortium name="The Broad Institute Genome Sequencing Center for Infectious Disease"/>
            <person name="Wu L."/>
            <person name="Ma J."/>
        </authorList>
    </citation>
    <scope>NUCLEOTIDE SEQUENCE [LARGE SCALE GENOMIC DNA]</scope>
    <source>
        <strain evidence="3">CCM 8927</strain>
    </source>
</reference>
<gene>
    <name evidence="2" type="ORF">ACFQAV_05095</name>
</gene>
<accession>A0ABW1RME2</accession>
<evidence type="ECO:0000313" key="3">
    <source>
        <dbReference type="Proteomes" id="UP001596288"/>
    </source>
</evidence>
<comment type="caution">
    <text evidence="2">The sequence shown here is derived from an EMBL/GenBank/DDBJ whole genome shotgun (WGS) entry which is preliminary data.</text>
</comment>
<dbReference type="RefSeq" id="WP_137610370.1">
    <property type="nucleotide sequence ID" value="NZ_BJDF01000002.1"/>
</dbReference>
<sequence length="320" mass="36708">MEQPSGPESQIIGILNSMNIIFDRERTFPNLISKAENVLLPVDFSLNINGFLAIIEYNGSQHYKAKSSTNNVQEALRRLSANGTARLNYCNKNNIPLLIIHYKDKDKLIKIISSFIEDVKITLHETTKSYTVHTKGYFKNIPYATFEDTPTGPIKPIQFHENDTLGYISLSNNAIVWTKKELDTMLARIKSYEDKIEQYQKVTADLVLTISSLQHELEQKNNELNNQNESNLDVTKSPLPTNQEPKIKLKFVKDPSLNELQKFSGKFRKTKSSRGQLTVEAKKFIKSLSDQYNTISEIQEYLKKNYHENVSLPTLKKCML</sequence>
<keyword evidence="1" id="KW-0175">Coiled coil</keyword>
<dbReference type="Proteomes" id="UP001596288">
    <property type="component" value="Unassembled WGS sequence"/>
</dbReference>
<feature type="coiled-coil region" evidence="1">
    <location>
        <begin position="182"/>
        <end position="230"/>
    </location>
</feature>
<dbReference type="Gene3D" id="3.40.960.10">
    <property type="entry name" value="VSR Endonuclease"/>
    <property type="match status" value="1"/>
</dbReference>
<evidence type="ECO:0000256" key="1">
    <source>
        <dbReference type="SAM" id="Coils"/>
    </source>
</evidence>
<proteinExistence type="predicted"/>
<evidence type="ECO:0000313" key="2">
    <source>
        <dbReference type="EMBL" id="MFC6176203.1"/>
    </source>
</evidence>
<protein>
    <recommendedName>
        <fullName evidence="4">DUF2726 domain-containing protein</fullName>
    </recommendedName>
</protein>
<evidence type="ECO:0008006" key="4">
    <source>
        <dbReference type="Google" id="ProtNLM"/>
    </source>
</evidence>
<dbReference type="EMBL" id="JBHSSF010000011">
    <property type="protein sequence ID" value="MFC6176203.1"/>
    <property type="molecule type" value="Genomic_DNA"/>
</dbReference>
<keyword evidence="3" id="KW-1185">Reference proteome</keyword>
<organism evidence="2 3">
    <name type="scientific">Companilactobacillus huachuanensis</name>
    <dbReference type="NCBI Taxonomy" id="2559914"/>
    <lineage>
        <taxon>Bacteria</taxon>
        <taxon>Bacillati</taxon>
        <taxon>Bacillota</taxon>
        <taxon>Bacilli</taxon>
        <taxon>Lactobacillales</taxon>
        <taxon>Lactobacillaceae</taxon>
        <taxon>Companilactobacillus</taxon>
    </lineage>
</organism>